<evidence type="ECO:0000259" key="2">
    <source>
        <dbReference type="Pfam" id="PF12969"/>
    </source>
</evidence>
<comment type="caution">
    <text evidence="3">The sequence shown here is derived from an EMBL/GenBank/DDBJ whole genome shotgun (WGS) entry which is preliminary data.</text>
</comment>
<reference evidence="3 4" key="1">
    <citation type="submission" date="2020-04" db="EMBL/GenBank/DDBJ databases">
        <authorList>
            <person name="Yoon J."/>
        </authorList>
    </citation>
    <scope>NUCLEOTIDE SEQUENCE [LARGE SCALE GENOMIC DNA]</scope>
    <source>
        <strain evidence="3 4">DJ-13</strain>
    </source>
</reference>
<dbReference type="Gene3D" id="2.60.40.3140">
    <property type="match status" value="1"/>
</dbReference>
<name>A0ABX1GT52_9FLAO</name>
<dbReference type="Gene3D" id="3.10.620.30">
    <property type="match status" value="1"/>
</dbReference>
<dbReference type="InterPro" id="IPR038765">
    <property type="entry name" value="Papain-like_cys_pep_sf"/>
</dbReference>
<evidence type="ECO:0000313" key="4">
    <source>
        <dbReference type="Proteomes" id="UP000718451"/>
    </source>
</evidence>
<protein>
    <submittedName>
        <fullName evidence="3">DUF3857 domain-containing transglutaminase family protein</fullName>
    </submittedName>
</protein>
<dbReference type="RefSeq" id="WP_168553291.1">
    <property type="nucleotide sequence ID" value="NZ_JAAWWL010000002.1"/>
</dbReference>
<evidence type="ECO:0000259" key="1">
    <source>
        <dbReference type="Pfam" id="PF01841"/>
    </source>
</evidence>
<keyword evidence="4" id="KW-1185">Reference proteome</keyword>
<dbReference type="InterPro" id="IPR024618">
    <property type="entry name" value="DUF3857"/>
</dbReference>
<proteinExistence type="predicted"/>
<evidence type="ECO:0000313" key="3">
    <source>
        <dbReference type="EMBL" id="NKI33143.1"/>
    </source>
</evidence>
<feature type="domain" description="Transglutaminase-like" evidence="1">
    <location>
        <begin position="278"/>
        <end position="348"/>
    </location>
</feature>
<dbReference type="Proteomes" id="UP000718451">
    <property type="component" value="Unassembled WGS sequence"/>
</dbReference>
<gene>
    <name evidence="3" type="ORF">HCU67_14400</name>
</gene>
<organism evidence="3 4">
    <name type="scientific">Croceivirga thetidis</name>
    <dbReference type="NCBI Taxonomy" id="2721623"/>
    <lineage>
        <taxon>Bacteria</taxon>
        <taxon>Pseudomonadati</taxon>
        <taxon>Bacteroidota</taxon>
        <taxon>Flavobacteriia</taxon>
        <taxon>Flavobacteriales</taxon>
        <taxon>Flavobacteriaceae</taxon>
        <taxon>Croceivirga</taxon>
    </lineage>
</organism>
<dbReference type="Pfam" id="PF12969">
    <property type="entry name" value="DUF3857"/>
    <property type="match status" value="1"/>
</dbReference>
<dbReference type="SUPFAM" id="SSF54001">
    <property type="entry name" value="Cysteine proteinases"/>
    <property type="match status" value="1"/>
</dbReference>
<sequence>MKKNLLTILFLGLVFGLNAQQLEQLNRLQETYPNANRIRVNQEEVITLEIVDGEIKVDQTTIEEELYLSKSATYNSKQSINYSSFFHLKQIEAKNTNWINGKPQSVKVEDFKVKDDLESSFYDDNKTVNFIYPNLEKGSKTYLKYSYDIKNPRFLSSFYFGSYLPITNSKLKLIVDNGIELSFKSFNLEGLDIKFEKEKKRKQTIYTWTSSSVPDYKFEENSPNGRTILPHVIPVITSFTVDGKTTKLADSVDDLYKWYFSLTEEVRSEKPSPELVSTVKEITKNCTSDYEKVSAIYEWVQRNIKYIAFEYALGGFVPRFANDVFAKKYGDCKDNSSLLYAMLKIAGLKGYFTWIGTRDLPYSYSDLPTPLSDNHMILTWKNGANTYFLDATGRYANLMQPTSFIQGKEALIGIDSNEFLIETVPLLPATSNAIVDKSSVTLNGNNLEGSSNAIVTGFQKVNCFYGLENMTTEEKTLSYFNSLLEKGNNSFLISKFQVTNEFDYYEPFEIAYDFEIKNAVNHYGNETYVNLNLNQDLYKFATKRNRKNALEFDYLEKKQFQTEFIIPEEYKIDYLPSNFALDNEFFNSSIAYEVENGKIKYTHQFELKKIIIPAESLKEYNDNLNKVNKAFQEVIVLVED</sequence>
<dbReference type="Pfam" id="PF01841">
    <property type="entry name" value="Transglut_core"/>
    <property type="match status" value="1"/>
</dbReference>
<dbReference type="EMBL" id="JAAWWL010000002">
    <property type="protein sequence ID" value="NKI33143.1"/>
    <property type="molecule type" value="Genomic_DNA"/>
</dbReference>
<feature type="domain" description="DUF3857" evidence="2">
    <location>
        <begin position="69"/>
        <end position="214"/>
    </location>
</feature>
<dbReference type="Gene3D" id="2.60.120.1130">
    <property type="match status" value="1"/>
</dbReference>
<accession>A0ABX1GT52</accession>
<dbReference type="InterPro" id="IPR002931">
    <property type="entry name" value="Transglutaminase-like"/>
</dbReference>